<dbReference type="InterPro" id="IPR029043">
    <property type="entry name" value="GcvT/YgfZ_C"/>
</dbReference>
<accession>A0ABY5DXG6</accession>
<dbReference type="EMBL" id="CP098502">
    <property type="protein sequence ID" value="UTI66013.1"/>
    <property type="molecule type" value="Genomic_DNA"/>
</dbReference>
<dbReference type="InterPro" id="IPR045179">
    <property type="entry name" value="YgfZ/GcvT"/>
</dbReference>
<evidence type="ECO:0000313" key="4">
    <source>
        <dbReference type="Proteomes" id="UP001056035"/>
    </source>
</evidence>
<dbReference type="InterPro" id="IPR027266">
    <property type="entry name" value="TrmE/GcvT-like"/>
</dbReference>
<dbReference type="InterPro" id="IPR017703">
    <property type="entry name" value="YgfZ/GCV_T_CS"/>
</dbReference>
<evidence type="ECO:0000259" key="2">
    <source>
        <dbReference type="Pfam" id="PF01571"/>
    </source>
</evidence>
<dbReference type="SUPFAM" id="SSF101790">
    <property type="entry name" value="Aminomethyltransferase beta-barrel domain"/>
    <property type="match status" value="1"/>
</dbReference>
<sequence>MGTPANLTDPGYDALVSGCGLLDRSELGKLALTGGQAGAFLGGQVSNDTEGLEPATGCYAALLDNKGKMLGDLRVLRTPDGTELLLVCERASLQALFDVLRRAIIGWDAELHKRTVQQGLVSLMGPAARELAGAADAGLGASEHDSAVASIGGARVLLVATDTGVDVVCEAADTGSVVAALTEAGAVTVGETAAEIRRVELGRPRFAADLAGGVIPQEAGLNERAVSFTKGCYVGQETVARLFYRGKPNRHLRGLRLAEPVAPGAELHAAPAEDGAEPGRLLGHVTSAVVSPAHGPIALALVRREAAPGDTVTVGDTTGVVADLPF</sequence>
<organism evidence="3 4">
    <name type="scientific">Paraconexibacter antarcticus</name>
    <dbReference type="NCBI Taxonomy" id="2949664"/>
    <lineage>
        <taxon>Bacteria</taxon>
        <taxon>Bacillati</taxon>
        <taxon>Actinomycetota</taxon>
        <taxon>Thermoleophilia</taxon>
        <taxon>Solirubrobacterales</taxon>
        <taxon>Paraconexibacteraceae</taxon>
        <taxon>Paraconexibacter</taxon>
    </lineage>
</organism>
<evidence type="ECO:0000313" key="3">
    <source>
        <dbReference type="EMBL" id="UTI66013.1"/>
    </source>
</evidence>
<dbReference type="Proteomes" id="UP001056035">
    <property type="component" value="Chromosome"/>
</dbReference>
<name>A0ABY5DXG6_9ACTN</name>
<dbReference type="Gene3D" id="3.30.1360.120">
    <property type="entry name" value="Probable tRNA modification gtpase trme, domain 1"/>
    <property type="match status" value="1"/>
</dbReference>
<dbReference type="PANTHER" id="PTHR22602">
    <property type="entry name" value="TRANSFERASE CAF17, MITOCHONDRIAL-RELATED"/>
    <property type="match status" value="1"/>
</dbReference>
<keyword evidence="1" id="KW-0809">Transit peptide</keyword>
<reference evidence="3 4" key="1">
    <citation type="submission" date="2022-06" db="EMBL/GenBank/DDBJ databases">
        <title>Paraconexibacter antarcticus.</title>
        <authorList>
            <person name="Kim C.S."/>
        </authorList>
    </citation>
    <scope>NUCLEOTIDE SEQUENCE [LARGE SCALE GENOMIC DNA]</scope>
    <source>
        <strain evidence="3 4">02-257</strain>
    </source>
</reference>
<dbReference type="RefSeq" id="WP_254572691.1">
    <property type="nucleotide sequence ID" value="NZ_CP098502.1"/>
</dbReference>
<keyword evidence="4" id="KW-1185">Reference proteome</keyword>
<feature type="domain" description="GCVT N-terminal" evidence="2">
    <location>
        <begin position="14"/>
        <end position="229"/>
    </location>
</feature>
<dbReference type="PIRSF" id="PIRSF006487">
    <property type="entry name" value="GcvT"/>
    <property type="match status" value="1"/>
</dbReference>
<dbReference type="NCBIfam" id="TIGR03317">
    <property type="entry name" value="ygfZ_signature"/>
    <property type="match status" value="1"/>
</dbReference>
<protein>
    <submittedName>
        <fullName evidence="3">Folate-binding protein</fullName>
    </submittedName>
</protein>
<proteinExistence type="predicted"/>
<dbReference type="SUPFAM" id="SSF103025">
    <property type="entry name" value="Folate-binding domain"/>
    <property type="match status" value="1"/>
</dbReference>
<dbReference type="PANTHER" id="PTHR22602:SF0">
    <property type="entry name" value="TRANSFERASE CAF17, MITOCHONDRIAL-RELATED"/>
    <property type="match status" value="1"/>
</dbReference>
<evidence type="ECO:0000256" key="1">
    <source>
        <dbReference type="ARBA" id="ARBA00022946"/>
    </source>
</evidence>
<dbReference type="Pfam" id="PF01571">
    <property type="entry name" value="GCV_T"/>
    <property type="match status" value="1"/>
</dbReference>
<dbReference type="InterPro" id="IPR006222">
    <property type="entry name" value="GCVT_N"/>
</dbReference>
<gene>
    <name evidence="3" type="ORF">NBH00_07330</name>
</gene>